<accession>A0A7K0FL30</accession>
<feature type="transmembrane region" description="Helical" evidence="1">
    <location>
        <begin position="7"/>
        <end position="23"/>
    </location>
</feature>
<dbReference type="GO" id="GO:0016788">
    <property type="term" value="F:hydrolase activity, acting on ester bonds"/>
    <property type="evidence" value="ECO:0007669"/>
    <property type="project" value="UniProtKB-ARBA"/>
</dbReference>
<name>A0A7K0FL30_9SPHI</name>
<dbReference type="RefSeq" id="WP_154286240.1">
    <property type="nucleotide sequence ID" value="NZ_WKJI01000001.1"/>
</dbReference>
<protein>
    <recommendedName>
        <fullName evidence="4">AlgX/AlgJ SGNH hydrolase-like domain-containing protein</fullName>
    </recommendedName>
</protein>
<dbReference type="Proteomes" id="UP000462931">
    <property type="component" value="Unassembled WGS sequence"/>
</dbReference>
<reference evidence="2 3" key="1">
    <citation type="submission" date="2019-11" db="EMBL/GenBank/DDBJ databases">
        <authorList>
            <person name="Cheng Q."/>
            <person name="Yang Z."/>
        </authorList>
    </citation>
    <scope>NUCLEOTIDE SEQUENCE [LARGE SCALE GENOMIC DNA]</scope>
    <source>
        <strain evidence="2 3">HX-22-1</strain>
    </source>
</reference>
<dbReference type="InterPro" id="IPR036514">
    <property type="entry name" value="SGNH_hydro_sf"/>
</dbReference>
<evidence type="ECO:0000313" key="2">
    <source>
        <dbReference type="EMBL" id="MRX46115.1"/>
    </source>
</evidence>
<keyword evidence="1" id="KW-0812">Transmembrane</keyword>
<evidence type="ECO:0000256" key="1">
    <source>
        <dbReference type="SAM" id="Phobius"/>
    </source>
</evidence>
<dbReference type="AlphaFoldDB" id="A0A7K0FL30"/>
<keyword evidence="1" id="KW-1133">Transmembrane helix</keyword>
<dbReference type="SUPFAM" id="SSF52266">
    <property type="entry name" value="SGNH hydrolase"/>
    <property type="match status" value="2"/>
</dbReference>
<dbReference type="Gene3D" id="3.40.50.1110">
    <property type="entry name" value="SGNH hydrolase"/>
    <property type="match status" value="2"/>
</dbReference>
<sequence>MKNNITKILFALVIIGGLAYFFYTKSQDSESVVSSAASKALLAEYEAEKLVSKYPIVPIDELYADSEEAKIMLDTLKERYKKAFITLSNEVKASGAKLAFCWITSEPNIPMQVVGRAFIEQLCKENGVDFIDLNPAIIGQDPKEITFMPVDGHLNKKGSLLVAETLASYVKNYAQVKSTINYQESDIPETFGDFEANKNEILDGGKGLPYKLVTNKQGLRMNYDLKYPKTKQRILLMGDSGFFSPFVDNENTISGQLQTIFPDKEICNAANWGYSIDDYLSQWQDKIKYLQPDVILLQSNGEDIAAEYFTQRLRFSRKKDKVKPTEQELKFYTTLKAN</sequence>
<proteinExistence type="predicted"/>
<keyword evidence="1" id="KW-0472">Membrane</keyword>
<organism evidence="2 3">
    <name type="scientific">Pedobacter puniceum</name>
    <dbReference type="NCBI Taxonomy" id="2666136"/>
    <lineage>
        <taxon>Bacteria</taxon>
        <taxon>Pseudomonadati</taxon>
        <taxon>Bacteroidota</taxon>
        <taxon>Sphingobacteriia</taxon>
        <taxon>Sphingobacteriales</taxon>
        <taxon>Sphingobacteriaceae</taxon>
        <taxon>Pedobacter</taxon>
    </lineage>
</organism>
<evidence type="ECO:0008006" key="4">
    <source>
        <dbReference type="Google" id="ProtNLM"/>
    </source>
</evidence>
<dbReference type="EMBL" id="WKJI01000001">
    <property type="protein sequence ID" value="MRX46115.1"/>
    <property type="molecule type" value="Genomic_DNA"/>
</dbReference>
<comment type="caution">
    <text evidence="2">The sequence shown here is derived from an EMBL/GenBank/DDBJ whole genome shotgun (WGS) entry which is preliminary data.</text>
</comment>
<evidence type="ECO:0000313" key="3">
    <source>
        <dbReference type="Proteomes" id="UP000462931"/>
    </source>
</evidence>
<keyword evidence="3" id="KW-1185">Reference proteome</keyword>
<gene>
    <name evidence="2" type="ORF">GJJ64_02840</name>
</gene>